<feature type="chain" id="PRO_5045872060" description="Cardiolipin synthetase" evidence="1">
    <location>
        <begin position="20"/>
        <end position="211"/>
    </location>
</feature>
<comment type="caution">
    <text evidence="2">The sequence shown here is derived from an EMBL/GenBank/DDBJ whole genome shotgun (WGS) entry which is preliminary data.</text>
</comment>
<reference evidence="2 3" key="1">
    <citation type="submission" date="2020-08" db="EMBL/GenBank/DDBJ databases">
        <title>Winogradskyella ouciana sp. nov., isolated from the hadal seawater of the Mariana Trench.</title>
        <authorList>
            <person name="He X."/>
        </authorList>
    </citation>
    <scope>NUCLEOTIDE SEQUENCE [LARGE SCALE GENOMIC DNA]</scope>
    <source>
        <strain evidence="2 3">KCTC 22026</strain>
    </source>
</reference>
<accession>A0ABR6Y1N3</accession>
<dbReference type="Proteomes" id="UP000607435">
    <property type="component" value="Unassembled WGS sequence"/>
</dbReference>
<dbReference type="PROSITE" id="PS51257">
    <property type="entry name" value="PROKAR_LIPOPROTEIN"/>
    <property type="match status" value="1"/>
</dbReference>
<proteinExistence type="predicted"/>
<dbReference type="EMBL" id="JACOME010000002">
    <property type="protein sequence ID" value="MBC3846646.1"/>
    <property type="molecule type" value="Genomic_DNA"/>
</dbReference>
<organism evidence="2 3">
    <name type="scientific">Winogradskyella echinorum</name>
    <dbReference type="NCBI Taxonomy" id="538189"/>
    <lineage>
        <taxon>Bacteria</taxon>
        <taxon>Pseudomonadati</taxon>
        <taxon>Bacteroidota</taxon>
        <taxon>Flavobacteriia</taxon>
        <taxon>Flavobacteriales</taxon>
        <taxon>Flavobacteriaceae</taxon>
        <taxon>Winogradskyella</taxon>
    </lineage>
</organism>
<evidence type="ECO:0008006" key="4">
    <source>
        <dbReference type="Google" id="ProtNLM"/>
    </source>
</evidence>
<keyword evidence="1" id="KW-0732">Signal</keyword>
<evidence type="ECO:0000313" key="2">
    <source>
        <dbReference type="EMBL" id="MBC3846646.1"/>
    </source>
</evidence>
<name>A0ABR6Y1N3_9FLAO</name>
<keyword evidence="3" id="KW-1185">Reference proteome</keyword>
<protein>
    <recommendedName>
        <fullName evidence="4">Cardiolipin synthetase</fullName>
    </recommendedName>
</protein>
<dbReference type="RefSeq" id="WP_186845758.1">
    <property type="nucleotide sequence ID" value="NZ_JACOME010000002.1"/>
</dbReference>
<sequence>MKKITLLIFSVILTSCSSARLVDSWKNPDIGIYDPYKVLVVGLTSDEVAKQEFEMALKKELELRGNEVMMGHIILDTTSQTEILTEAELENLESKLTKEGYDTIILTKIIGIENKSRYLLNFKSYEQTYRQFKDDYLMYEESYYNPNNIEKYTIYNAETSIYCICPTKARQLIWKGYINIADPRAIKKTVKDYVKLAVEVLEEEQIIAKIE</sequence>
<evidence type="ECO:0000256" key="1">
    <source>
        <dbReference type="SAM" id="SignalP"/>
    </source>
</evidence>
<gene>
    <name evidence="2" type="ORF">H6H04_09665</name>
</gene>
<feature type="signal peptide" evidence="1">
    <location>
        <begin position="1"/>
        <end position="19"/>
    </location>
</feature>
<evidence type="ECO:0000313" key="3">
    <source>
        <dbReference type="Proteomes" id="UP000607435"/>
    </source>
</evidence>